<evidence type="ECO:0000313" key="7">
    <source>
        <dbReference type="WBParaSite" id="EVEC_0001048101-mRNA-1"/>
    </source>
</evidence>
<evidence type="ECO:0000256" key="2">
    <source>
        <dbReference type="ARBA" id="ARBA00022679"/>
    </source>
</evidence>
<evidence type="ECO:0000313" key="5">
    <source>
        <dbReference type="EMBL" id="VDD95078.1"/>
    </source>
</evidence>
<sequence>MFWTANGKSHLPPEKKAEKNEKLDFCRKLICDFNDLEDCGLGCELLRLSYCFLFARNTNRTAILDKDGTKWRYTENGWNRLFKPVTNCSYYQIAKDNDIIVTWRTINNQSKVMFLHFFDDNEQNFLEPNIPKAYRALEYLHSNPYVFFISQYKKFFMRLSENMADPVAKALKNITFSSGKNDYGYL</sequence>
<organism evidence="7">
    <name type="scientific">Enterobius vermicularis</name>
    <name type="common">Human pinworm</name>
    <dbReference type="NCBI Taxonomy" id="51028"/>
    <lineage>
        <taxon>Eukaryota</taxon>
        <taxon>Metazoa</taxon>
        <taxon>Ecdysozoa</taxon>
        <taxon>Nematoda</taxon>
        <taxon>Chromadorea</taxon>
        <taxon>Rhabditida</taxon>
        <taxon>Spirurina</taxon>
        <taxon>Oxyuridomorpha</taxon>
        <taxon>Oxyuroidea</taxon>
        <taxon>Oxyuridae</taxon>
        <taxon>Enterobius</taxon>
    </lineage>
</organism>
<dbReference type="Pfam" id="PF19745">
    <property type="entry name" value="FUT8_N_cat"/>
    <property type="match status" value="1"/>
</dbReference>
<dbReference type="InterPro" id="IPR045573">
    <property type="entry name" value="Fut8_N_cat"/>
</dbReference>
<dbReference type="OrthoDB" id="2014825at2759"/>
<dbReference type="InterPro" id="IPR027350">
    <property type="entry name" value="GT23_dom"/>
</dbReference>
<dbReference type="GO" id="GO:0046921">
    <property type="term" value="F:alpha-(1-&gt;6)-fucosyltransferase activity"/>
    <property type="evidence" value="ECO:0007669"/>
    <property type="project" value="TreeGrafter"/>
</dbReference>
<keyword evidence="6" id="KW-1185">Reference proteome</keyword>
<protein>
    <submittedName>
        <fullName evidence="7">GT23 domain-containing protein</fullName>
    </submittedName>
</protein>
<dbReference type="STRING" id="51028.A0A0N4VI30"/>
<accession>A0A0N4VI30</accession>
<keyword evidence="2 3" id="KW-0808">Transferase</keyword>
<evidence type="ECO:0000313" key="6">
    <source>
        <dbReference type="Proteomes" id="UP000274131"/>
    </source>
</evidence>
<dbReference type="AlphaFoldDB" id="A0A0N4VI30"/>
<dbReference type="PROSITE" id="PS51659">
    <property type="entry name" value="GT23"/>
    <property type="match status" value="1"/>
</dbReference>
<dbReference type="EMBL" id="UXUI01010322">
    <property type="protein sequence ID" value="VDD95078.1"/>
    <property type="molecule type" value="Genomic_DNA"/>
</dbReference>
<reference evidence="5 6" key="2">
    <citation type="submission" date="2018-10" db="EMBL/GenBank/DDBJ databases">
        <authorList>
            <consortium name="Pathogen Informatics"/>
        </authorList>
    </citation>
    <scope>NUCLEOTIDE SEQUENCE [LARGE SCALE GENOMIC DNA]</scope>
</reference>
<dbReference type="Gene3D" id="3.40.50.11340">
    <property type="match status" value="1"/>
</dbReference>
<name>A0A0N4VI30_ENTVE</name>
<reference evidence="7" key="1">
    <citation type="submission" date="2017-02" db="UniProtKB">
        <authorList>
            <consortium name="WormBaseParasite"/>
        </authorList>
    </citation>
    <scope>IDENTIFICATION</scope>
</reference>
<comment type="caution">
    <text evidence="3">Lacks conserved residue(s) required for the propagation of feature annotation.</text>
</comment>
<proteinExistence type="inferred from homology"/>
<dbReference type="GO" id="GO:0006487">
    <property type="term" value="P:protein N-linked glycosylation"/>
    <property type="evidence" value="ECO:0007669"/>
    <property type="project" value="TreeGrafter"/>
</dbReference>
<dbReference type="WBParaSite" id="EVEC_0001048101-mRNA-1">
    <property type="protein sequence ID" value="EVEC_0001048101-mRNA-1"/>
    <property type="gene ID" value="EVEC_0001048101"/>
</dbReference>
<keyword evidence="1 3" id="KW-0328">Glycosyltransferase</keyword>
<evidence type="ECO:0000259" key="4">
    <source>
        <dbReference type="PROSITE" id="PS51659"/>
    </source>
</evidence>
<evidence type="ECO:0000256" key="1">
    <source>
        <dbReference type="ARBA" id="ARBA00022676"/>
    </source>
</evidence>
<evidence type="ECO:0000256" key="3">
    <source>
        <dbReference type="PROSITE-ProRule" id="PRU00992"/>
    </source>
</evidence>
<gene>
    <name evidence="5" type="ORF">EVEC_LOCUS9829</name>
</gene>
<dbReference type="PANTHER" id="PTHR13132:SF29">
    <property type="entry name" value="ALPHA-(1,6)-FUCOSYLTRANSFERASE"/>
    <property type="match status" value="1"/>
</dbReference>
<dbReference type="Proteomes" id="UP000274131">
    <property type="component" value="Unassembled WGS sequence"/>
</dbReference>
<feature type="domain" description="GT23" evidence="4">
    <location>
        <begin position="25"/>
        <end position="186"/>
    </location>
</feature>
<dbReference type="PANTHER" id="PTHR13132">
    <property type="entry name" value="ALPHA- 1,6 -FUCOSYLTRANSFERASE"/>
    <property type="match status" value="1"/>
</dbReference>
<comment type="similarity">
    <text evidence="3">Belongs to the glycosyltransferase 23 family.</text>
</comment>